<keyword evidence="4" id="KW-0997">Cell inner membrane</keyword>
<feature type="transmembrane region" description="Helical" evidence="8">
    <location>
        <begin position="114"/>
        <end position="138"/>
    </location>
</feature>
<dbReference type="PANTHER" id="PTHR23522:SF10">
    <property type="entry name" value="3-PHENYLPROPIONIC ACID TRANSPORTER-RELATED"/>
    <property type="match status" value="1"/>
</dbReference>
<evidence type="ECO:0000256" key="6">
    <source>
        <dbReference type="ARBA" id="ARBA00022989"/>
    </source>
</evidence>
<feature type="transmembrane region" description="Helical" evidence="8">
    <location>
        <begin position="273"/>
        <end position="292"/>
    </location>
</feature>
<keyword evidence="2" id="KW-0813">Transport</keyword>
<dbReference type="Gene3D" id="1.20.1250.20">
    <property type="entry name" value="MFS general substrate transporter like domains"/>
    <property type="match status" value="2"/>
</dbReference>
<comment type="caution">
    <text evidence="9">The sequence shown here is derived from an EMBL/GenBank/DDBJ whole genome shotgun (WGS) entry which is preliminary data.</text>
</comment>
<evidence type="ECO:0000256" key="7">
    <source>
        <dbReference type="ARBA" id="ARBA00023136"/>
    </source>
</evidence>
<gene>
    <name evidence="9" type="ORF">PQU98_09105</name>
</gene>
<keyword evidence="3" id="KW-1003">Cell membrane</keyword>
<feature type="transmembrane region" description="Helical" evidence="8">
    <location>
        <begin position="388"/>
        <end position="408"/>
    </location>
</feature>
<feature type="transmembrane region" description="Helical" evidence="8">
    <location>
        <begin position="158"/>
        <end position="175"/>
    </location>
</feature>
<feature type="transmembrane region" description="Helical" evidence="8">
    <location>
        <begin position="59"/>
        <end position="77"/>
    </location>
</feature>
<proteinExistence type="predicted"/>
<sequence length="440" mass="47962">MALVSSGNSAPVIDRPGRLKVQIALSAFVFAYFASQAMSISLLSNWLKSTLSLTGEQTGTVLGANFVAALLFQPLYGFISDKIGFKKHVLWFLAIMVACCGPFFYFVYEPLLRSSLLLGAAVGGAYLSLTFMAGSFALESYVDRMGRHYGFEYSRVRMFGALGFACAAFFSGNLFNINPHINFSIASVLAIVLISVLFLFKNETVAEEASSASRVTLKDSLAVLKLPKFWGFMVLILGVTNLYLVFDQQFPVYYASQFETEAIGRVMFGRLNFAQIFLEAGMLFIAPFIVNYTGIKRGLLLAAGIMIIRITGSGLVEGPIAISAMKMLHSIELPILAVSIFRYIAAHFEARFASTLYMVGVSFGHSLGLAILSNPVGRLYDLFGFQHTYLIIGLGALICWIASIWTLAPDPQRTSMNSTVASPDAPLVDPVLNSVPDVKS</sequence>
<dbReference type="EMBL" id="JAQQKV010000002">
    <property type="protein sequence ID" value="MDC7676286.1"/>
    <property type="molecule type" value="Genomic_DNA"/>
</dbReference>
<keyword evidence="10" id="KW-1185">Reference proteome</keyword>
<keyword evidence="7 8" id="KW-0472">Membrane</keyword>
<feature type="transmembrane region" description="Helical" evidence="8">
    <location>
        <begin position="181"/>
        <end position="200"/>
    </location>
</feature>
<dbReference type="InterPro" id="IPR000576">
    <property type="entry name" value="LacY/RafB_perm_fam"/>
</dbReference>
<feature type="transmembrane region" description="Helical" evidence="8">
    <location>
        <begin position="23"/>
        <end position="47"/>
    </location>
</feature>
<evidence type="ECO:0000256" key="1">
    <source>
        <dbReference type="ARBA" id="ARBA00004429"/>
    </source>
</evidence>
<dbReference type="InterPro" id="IPR036259">
    <property type="entry name" value="MFS_trans_sf"/>
</dbReference>
<evidence type="ECO:0000256" key="4">
    <source>
        <dbReference type="ARBA" id="ARBA00022519"/>
    </source>
</evidence>
<dbReference type="RefSeq" id="WP_272744632.1">
    <property type="nucleotide sequence ID" value="NZ_JAQQKV010000002.1"/>
</dbReference>
<dbReference type="Proteomes" id="UP001218579">
    <property type="component" value="Unassembled WGS sequence"/>
</dbReference>
<comment type="subcellular location">
    <subcellularLocation>
        <location evidence="1">Cell inner membrane</location>
        <topology evidence="1">Multi-pass membrane protein</topology>
    </subcellularLocation>
</comment>
<evidence type="ECO:0000256" key="8">
    <source>
        <dbReference type="SAM" id="Phobius"/>
    </source>
</evidence>
<dbReference type="PANTHER" id="PTHR23522">
    <property type="entry name" value="BLL5896 PROTEIN"/>
    <property type="match status" value="1"/>
</dbReference>
<dbReference type="Pfam" id="PF01306">
    <property type="entry name" value="LacY_symp"/>
    <property type="match status" value="1"/>
</dbReference>
<evidence type="ECO:0000256" key="3">
    <source>
        <dbReference type="ARBA" id="ARBA00022475"/>
    </source>
</evidence>
<accession>A0ABT5HJF1</accession>
<feature type="transmembrane region" description="Helical" evidence="8">
    <location>
        <begin position="356"/>
        <end position="376"/>
    </location>
</feature>
<dbReference type="NCBIfam" id="NF007077">
    <property type="entry name" value="PRK09528.1"/>
    <property type="match status" value="1"/>
</dbReference>
<feature type="transmembrane region" description="Helical" evidence="8">
    <location>
        <begin position="89"/>
        <end position="108"/>
    </location>
</feature>
<dbReference type="PRINTS" id="PR00174">
    <property type="entry name" value="LACYSMPORT"/>
</dbReference>
<evidence type="ECO:0000256" key="5">
    <source>
        <dbReference type="ARBA" id="ARBA00022692"/>
    </source>
</evidence>
<dbReference type="NCBIfam" id="TIGR00882">
    <property type="entry name" value="2A0105"/>
    <property type="match status" value="1"/>
</dbReference>
<evidence type="ECO:0000256" key="2">
    <source>
        <dbReference type="ARBA" id="ARBA00022448"/>
    </source>
</evidence>
<protein>
    <submittedName>
        <fullName evidence="9">Oligosaccharide MFS transporter</fullName>
    </submittedName>
</protein>
<evidence type="ECO:0000313" key="9">
    <source>
        <dbReference type="EMBL" id="MDC7676286.1"/>
    </source>
</evidence>
<keyword evidence="6 8" id="KW-1133">Transmembrane helix</keyword>
<dbReference type="SUPFAM" id="SSF103473">
    <property type="entry name" value="MFS general substrate transporter"/>
    <property type="match status" value="1"/>
</dbReference>
<feature type="transmembrane region" description="Helical" evidence="8">
    <location>
        <begin position="299"/>
        <end position="321"/>
    </location>
</feature>
<feature type="transmembrane region" description="Helical" evidence="8">
    <location>
        <begin position="229"/>
        <end position="246"/>
    </location>
</feature>
<organism evidence="9 10">
    <name type="scientific">Asticcacaulis machinosus</name>
    <dbReference type="NCBI Taxonomy" id="2984211"/>
    <lineage>
        <taxon>Bacteria</taxon>
        <taxon>Pseudomonadati</taxon>
        <taxon>Pseudomonadota</taxon>
        <taxon>Alphaproteobacteria</taxon>
        <taxon>Caulobacterales</taxon>
        <taxon>Caulobacteraceae</taxon>
        <taxon>Asticcacaulis</taxon>
    </lineage>
</organism>
<feature type="transmembrane region" description="Helical" evidence="8">
    <location>
        <begin position="327"/>
        <end position="344"/>
    </location>
</feature>
<evidence type="ECO:0000313" key="10">
    <source>
        <dbReference type="Proteomes" id="UP001218579"/>
    </source>
</evidence>
<keyword evidence="5 8" id="KW-0812">Transmembrane</keyword>
<name>A0ABT5HJF1_9CAUL</name>
<reference evidence="9 10" key="1">
    <citation type="submission" date="2023-01" db="EMBL/GenBank/DDBJ databases">
        <title>Novel species of the genus Asticcacaulis isolated from rivers.</title>
        <authorList>
            <person name="Lu H."/>
        </authorList>
    </citation>
    <scope>NUCLEOTIDE SEQUENCE [LARGE SCALE GENOMIC DNA]</scope>
    <source>
        <strain evidence="9 10">LKC15W</strain>
    </source>
</reference>